<proteinExistence type="predicted"/>
<dbReference type="PANTHER" id="PTHR34670:SF8">
    <property type="entry name" value="EXPRESSED PROTEIN"/>
    <property type="match status" value="1"/>
</dbReference>
<gene>
    <name evidence="2" type="ORF">AXF42_Ash004979</name>
</gene>
<dbReference type="AlphaFoldDB" id="A0A2I0B848"/>
<dbReference type="OrthoDB" id="691358at2759"/>
<feature type="region of interest" description="Disordered" evidence="1">
    <location>
        <begin position="59"/>
        <end position="79"/>
    </location>
</feature>
<reference evidence="2 3" key="1">
    <citation type="journal article" date="2017" name="Nature">
        <title>The Apostasia genome and the evolution of orchids.</title>
        <authorList>
            <person name="Zhang G.Q."/>
            <person name="Liu K.W."/>
            <person name="Li Z."/>
            <person name="Lohaus R."/>
            <person name="Hsiao Y.Y."/>
            <person name="Niu S.C."/>
            <person name="Wang J.Y."/>
            <person name="Lin Y.C."/>
            <person name="Xu Q."/>
            <person name="Chen L.J."/>
            <person name="Yoshida K."/>
            <person name="Fujiwara S."/>
            <person name="Wang Z.W."/>
            <person name="Zhang Y.Q."/>
            <person name="Mitsuda N."/>
            <person name="Wang M."/>
            <person name="Liu G.H."/>
            <person name="Pecoraro L."/>
            <person name="Huang H.X."/>
            <person name="Xiao X.J."/>
            <person name="Lin M."/>
            <person name="Wu X.Y."/>
            <person name="Wu W.L."/>
            <person name="Chen Y.Y."/>
            <person name="Chang S.B."/>
            <person name="Sakamoto S."/>
            <person name="Ohme-Takagi M."/>
            <person name="Yagi M."/>
            <person name="Zeng S.J."/>
            <person name="Shen C.Y."/>
            <person name="Yeh C.M."/>
            <person name="Luo Y.B."/>
            <person name="Tsai W.C."/>
            <person name="Van de Peer Y."/>
            <person name="Liu Z.J."/>
        </authorList>
    </citation>
    <scope>NUCLEOTIDE SEQUENCE [LARGE SCALE GENOMIC DNA]</scope>
    <source>
        <strain evidence="3">cv. Shenzhen</strain>
        <tissue evidence="2">Stem</tissue>
    </source>
</reference>
<dbReference type="Proteomes" id="UP000236161">
    <property type="component" value="Unassembled WGS sequence"/>
</dbReference>
<dbReference type="EMBL" id="KZ451906">
    <property type="protein sequence ID" value="PKA63967.1"/>
    <property type="molecule type" value="Genomic_DNA"/>
</dbReference>
<organism evidence="2 3">
    <name type="scientific">Apostasia shenzhenica</name>
    <dbReference type="NCBI Taxonomy" id="1088818"/>
    <lineage>
        <taxon>Eukaryota</taxon>
        <taxon>Viridiplantae</taxon>
        <taxon>Streptophyta</taxon>
        <taxon>Embryophyta</taxon>
        <taxon>Tracheophyta</taxon>
        <taxon>Spermatophyta</taxon>
        <taxon>Magnoliopsida</taxon>
        <taxon>Liliopsida</taxon>
        <taxon>Asparagales</taxon>
        <taxon>Orchidaceae</taxon>
        <taxon>Apostasioideae</taxon>
        <taxon>Apostasia</taxon>
    </lineage>
</organism>
<dbReference type="PANTHER" id="PTHR34670">
    <property type="entry name" value="EXPRESSED PROTEIN"/>
    <property type="match status" value="1"/>
</dbReference>
<sequence length="79" mass="8638">MEGIIPFVYKVIIQYRNGEQAPTGASWYDSPSSSYVRLPGDSGRYQSLGLSQLFASSTMPSPAAAKQSPLLRSTSRHRS</sequence>
<evidence type="ECO:0000256" key="1">
    <source>
        <dbReference type="SAM" id="MobiDB-lite"/>
    </source>
</evidence>
<name>A0A2I0B848_9ASPA</name>
<evidence type="ECO:0000313" key="3">
    <source>
        <dbReference type="Proteomes" id="UP000236161"/>
    </source>
</evidence>
<protein>
    <submittedName>
        <fullName evidence="2">Uncharacterized protein</fullName>
    </submittedName>
</protein>
<keyword evidence="3" id="KW-1185">Reference proteome</keyword>
<evidence type="ECO:0000313" key="2">
    <source>
        <dbReference type="EMBL" id="PKA63967.1"/>
    </source>
</evidence>
<accession>A0A2I0B848</accession>